<dbReference type="GO" id="GO:0005829">
    <property type="term" value="C:cytosol"/>
    <property type="evidence" value="ECO:0007669"/>
    <property type="project" value="TreeGrafter"/>
</dbReference>
<evidence type="ECO:0000313" key="10">
    <source>
        <dbReference type="EMBL" id="VFU16142.1"/>
    </source>
</evidence>
<protein>
    <recommendedName>
        <fullName evidence="3">pantoate--beta-alanine ligase (AMP-forming)</fullName>
        <ecNumber evidence="3">6.3.2.1</ecNumber>
    </recommendedName>
    <alternativeName>
        <fullName evidence="8">Pantoate-activating enzyme</fullName>
    </alternativeName>
</protein>
<dbReference type="GO" id="GO:0004592">
    <property type="term" value="F:pantoate-beta-alanine ligase activity"/>
    <property type="evidence" value="ECO:0007669"/>
    <property type="project" value="UniProtKB-EC"/>
</dbReference>
<dbReference type="InterPro" id="IPR014729">
    <property type="entry name" value="Rossmann-like_a/b/a_fold"/>
</dbReference>
<dbReference type="AlphaFoldDB" id="A0A485M363"/>
<comment type="similarity">
    <text evidence="2">Belongs to the pantothenate synthetase family.</text>
</comment>
<dbReference type="InterPro" id="IPR003721">
    <property type="entry name" value="Pantoate_ligase"/>
</dbReference>
<dbReference type="GO" id="GO:0005524">
    <property type="term" value="F:ATP binding"/>
    <property type="evidence" value="ECO:0007669"/>
    <property type="project" value="UniProtKB-KW"/>
</dbReference>
<dbReference type="Gene3D" id="3.30.1300.10">
    <property type="entry name" value="Pantoate-beta-alanine ligase, C-terminal domain"/>
    <property type="match status" value="1"/>
</dbReference>
<dbReference type="Pfam" id="PF02569">
    <property type="entry name" value="Pantoate_ligase"/>
    <property type="match status" value="1"/>
</dbReference>
<dbReference type="FunFam" id="3.40.50.620:FF:000013">
    <property type="entry name" value="Pantothenate synthetase"/>
    <property type="match status" value="1"/>
</dbReference>
<proteinExistence type="inferred from homology"/>
<sequence length="282" mass="31463">MKIIREIPAMKDWVRAVKKKGETICLVPTMGYLHKGHLDLMRMGKPMADHLVISIFVNPTQFGPSEDLDKYPRDLPRDTELAASVGVECIFHPSAEAMYPKGYCTYVEVENISEGLCGASRPGHFRGVATVVTKLFNIIEPDIAIFGEKDYQQLAVLRKMAEDLNMNVQVLAHPTVREDDGLAMSSRNKYLSTEQRQYALVLSQALLKARRLVEQGERSAEAIKAEAVRMIEQTPESTVDYVEIVDPALLKPVERIEGRAVMALAVRVGATRLIDNITLEAP</sequence>
<evidence type="ECO:0000256" key="3">
    <source>
        <dbReference type="ARBA" id="ARBA00012219"/>
    </source>
</evidence>
<organism evidence="10">
    <name type="scientific">anaerobic digester metagenome</name>
    <dbReference type="NCBI Taxonomy" id="1263854"/>
    <lineage>
        <taxon>unclassified sequences</taxon>
        <taxon>metagenomes</taxon>
        <taxon>ecological metagenomes</taxon>
    </lineage>
</organism>
<comment type="pathway">
    <text evidence="1">Cofactor biosynthesis; (R)-pantothenate biosynthesis; (R)-pantothenate from (R)-pantoate and beta-alanine: step 1/1.</text>
</comment>
<gene>
    <name evidence="10" type="primary">panC</name>
    <name evidence="10" type="ORF">SCFA_510012</name>
</gene>
<dbReference type="NCBIfam" id="TIGR00018">
    <property type="entry name" value="panC"/>
    <property type="match status" value="1"/>
</dbReference>
<dbReference type="UniPathway" id="UPA00028">
    <property type="reaction ID" value="UER00005"/>
</dbReference>
<dbReference type="EMBL" id="CAADRM010000116">
    <property type="protein sequence ID" value="VFU16142.1"/>
    <property type="molecule type" value="Genomic_DNA"/>
</dbReference>
<keyword evidence="5" id="KW-0566">Pantothenate biosynthesis</keyword>
<evidence type="ECO:0000256" key="6">
    <source>
        <dbReference type="ARBA" id="ARBA00022741"/>
    </source>
</evidence>
<evidence type="ECO:0000256" key="2">
    <source>
        <dbReference type="ARBA" id="ARBA00009256"/>
    </source>
</evidence>
<evidence type="ECO:0000256" key="5">
    <source>
        <dbReference type="ARBA" id="ARBA00022655"/>
    </source>
</evidence>
<reference evidence="10" key="1">
    <citation type="submission" date="2019-03" db="EMBL/GenBank/DDBJ databases">
        <authorList>
            <person name="Hao L."/>
        </authorList>
    </citation>
    <scope>NUCLEOTIDE SEQUENCE</scope>
</reference>
<evidence type="ECO:0000256" key="1">
    <source>
        <dbReference type="ARBA" id="ARBA00004990"/>
    </source>
</evidence>
<dbReference type="EC" id="6.3.2.1" evidence="3"/>
<dbReference type="CDD" id="cd00560">
    <property type="entry name" value="PanC"/>
    <property type="match status" value="1"/>
</dbReference>
<accession>A0A485M363</accession>
<evidence type="ECO:0000256" key="7">
    <source>
        <dbReference type="ARBA" id="ARBA00022840"/>
    </source>
</evidence>
<evidence type="ECO:0000256" key="9">
    <source>
        <dbReference type="ARBA" id="ARBA00048258"/>
    </source>
</evidence>
<dbReference type="PANTHER" id="PTHR21299">
    <property type="entry name" value="CYTIDYLATE KINASE/PANTOATE-BETA-ALANINE LIGASE"/>
    <property type="match status" value="1"/>
</dbReference>
<keyword evidence="6" id="KW-0547">Nucleotide-binding</keyword>
<dbReference type="HAMAP" id="MF_00158">
    <property type="entry name" value="PanC"/>
    <property type="match status" value="1"/>
</dbReference>
<dbReference type="PANTHER" id="PTHR21299:SF1">
    <property type="entry name" value="PANTOATE--BETA-ALANINE LIGASE"/>
    <property type="match status" value="1"/>
</dbReference>
<keyword evidence="4 10" id="KW-0436">Ligase</keyword>
<keyword evidence="7" id="KW-0067">ATP-binding</keyword>
<dbReference type="InterPro" id="IPR042176">
    <property type="entry name" value="Pantoate_ligase_C"/>
</dbReference>
<comment type="catalytic activity">
    <reaction evidence="9">
        <text>(R)-pantoate + beta-alanine + ATP = (R)-pantothenate + AMP + diphosphate + H(+)</text>
        <dbReference type="Rhea" id="RHEA:10912"/>
        <dbReference type="ChEBI" id="CHEBI:15378"/>
        <dbReference type="ChEBI" id="CHEBI:15980"/>
        <dbReference type="ChEBI" id="CHEBI:29032"/>
        <dbReference type="ChEBI" id="CHEBI:30616"/>
        <dbReference type="ChEBI" id="CHEBI:33019"/>
        <dbReference type="ChEBI" id="CHEBI:57966"/>
        <dbReference type="ChEBI" id="CHEBI:456215"/>
        <dbReference type="EC" id="6.3.2.1"/>
    </reaction>
</comment>
<evidence type="ECO:0000256" key="8">
    <source>
        <dbReference type="ARBA" id="ARBA00032806"/>
    </source>
</evidence>
<dbReference type="FunFam" id="3.30.1300.10:FF:000001">
    <property type="entry name" value="Pantothenate synthetase"/>
    <property type="match status" value="1"/>
</dbReference>
<dbReference type="SUPFAM" id="SSF52374">
    <property type="entry name" value="Nucleotidylyl transferase"/>
    <property type="match status" value="1"/>
</dbReference>
<dbReference type="Gene3D" id="3.40.50.620">
    <property type="entry name" value="HUPs"/>
    <property type="match status" value="1"/>
</dbReference>
<name>A0A485M363_9ZZZZ</name>
<dbReference type="GO" id="GO:0015940">
    <property type="term" value="P:pantothenate biosynthetic process"/>
    <property type="evidence" value="ECO:0007669"/>
    <property type="project" value="UniProtKB-UniPathway"/>
</dbReference>
<evidence type="ECO:0000256" key="4">
    <source>
        <dbReference type="ARBA" id="ARBA00022598"/>
    </source>
</evidence>